<dbReference type="PROSITE" id="PS51352">
    <property type="entry name" value="THIOREDOXIN_2"/>
    <property type="match status" value="1"/>
</dbReference>
<evidence type="ECO:0000259" key="4">
    <source>
        <dbReference type="PROSITE" id="PS51352"/>
    </source>
</evidence>
<dbReference type="GO" id="GO:0005783">
    <property type="term" value="C:endoplasmic reticulum"/>
    <property type="evidence" value="ECO:0007669"/>
    <property type="project" value="TreeGrafter"/>
</dbReference>
<feature type="region of interest" description="Disordered" evidence="3">
    <location>
        <begin position="328"/>
        <end position="381"/>
    </location>
</feature>
<evidence type="ECO:0000256" key="3">
    <source>
        <dbReference type="SAM" id="MobiDB-lite"/>
    </source>
</evidence>
<keyword evidence="5" id="KW-0413">Isomerase</keyword>
<dbReference type="InterPro" id="IPR013766">
    <property type="entry name" value="Thioredoxin_domain"/>
</dbReference>
<evidence type="ECO:0000256" key="1">
    <source>
        <dbReference type="ARBA" id="ARBA00006347"/>
    </source>
</evidence>
<comment type="similarity">
    <text evidence="1">Belongs to the protein disulfide isomerase family.</text>
</comment>
<name>A0A146KBD0_9EUKA</name>
<dbReference type="GO" id="GO:0003756">
    <property type="term" value="F:protein disulfide isomerase activity"/>
    <property type="evidence" value="ECO:0007669"/>
    <property type="project" value="TreeGrafter"/>
</dbReference>
<dbReference type="InterPro" id="IPR036249">
    <property type="entry name" value="Thioredoxin-like_sf"/>
</dbReference>
<evidence type="ECO:0000256" key="2">
    <source>
        <dbReference type="ARBA" id="ARBA00022729"/>
    </source>
</evidence>
<feature type="domain" description="Thioredoxin" evidence="4">
    <location>
        <begin position="1"/>
        <end position="118"/>
    </location>
</feature>
<feature type="compositionally biased region" description="Basic and acidic residues" evidence="3">
    <location>
        <begin position="342"/>
        <end position="357"/>
    </location>
</feature>
<protein>
    <submittedName>
        <fullName evidence="5">Protein disulfide isomerase</fullName>
    </submittedName>
</protein>
<dbReference type="SUPFAM" id="SSF52833">
    <property type="entry name" value="Thioredoxin-like"/>
    <property type="match status" value="1"/>
</dbReference>
<feature type="compositionally biased region" description="Polar residues" evidence="3">
    <location>
        <begin position="332"/>
        <end position="341"/>
    </location>
</feature>
<dbReference type="EMBL" id="GDID01003372">
    <property type="protein sequence ID" value="JAP93234.1"/>
    <property type="molecule type" value="Transcribed_RNA"/>
</dbReference>
<gene>
    <name evidence="5" type="ORF">TPC1_14565</name>
</gene>
<dbReference type="GO" id="GO:0006457">
    <property type="term" value="P:protein folding"/>
    <property type="evidence" value="ECO:0007669"/>
    <property type="project" value="TreeGrafter"/>
</dbReference>
<reference evidence="5" key="1">
    <citation type="submission" date="2015-07" db="EMBL/GenBank/DDBJ databases">
        <title>Adaptation to a free-living lifestyle via gene acquisitions in the diplomonad Trepomonas sp. PC1.</title>
        <authorList>
            <person name="Xu F."/>
            <person name="Jerlstrom-Hultqvist J."/>
            <person name="Kolisko M."/>
            <person name="Simpson A.G.B."/>
            <person name="Roger A.J."/>
            <person name="Svard S.G."/>
            <person name="Andersson J.O."/>
        </authorList>
    </citation>
    <scope>NUCLEOTIDE SEQUENCE</scope>
    <source>
        <strain evidence="5">PC1</strain>
    </source>
</reference>
<feature type="non-terminal residue" evidence="5">
    <location>
        <position position="1"/>
    </location>
</feature>
<dbReference type="PANTHER" id="PTHR45672:SF3">
    <property type="entry name" value="THIOREDOXIN DOMAIN-CONTAINING PROTEIN 5"/>
    <property type="match status" value="1"/>
</dbReference>
<feature type="compositionally biased region" description="Polar residues" evidence="3">
    <location>
        <begin position="360"/>
        <end position="375"/>
    </location>
</feature>
<dbReference type="CDD" id="cd02961">
    <property type="entry name" value="PDI_a_family"/>
    <property type="match status" value="1"/>
</dbReference>
<dbReference type="InterPro" id="IPR017937">
    <property type="entry name" value="Thioredoxin_CS"/>
</dbReference>
<dbReference type="PANTHER" id="PTHR45672">
    <property type="entry name" value="PROTEIN DISULFIDE-ISOMERASE C17H9.14C-RELATED"/>
    <property type="match status" value="1"/>
</dbReference>
<dbReference type="AlphaFoldDB" id="A0A146KBD0"/>
<sequence length="381" mass="44958">FASSKMLISTMVITEILKFNKDDFEDAMRINKHLFIYFTAPWCEHCKDFEPHFEALARVSSVLVAQVDCGTEQLLCSRYEVTMYPDLRLFSQNVSQPETYLGAKDLNSMNTWIQKQTRDYLVQIDKKEIKKDAKKRGLKCFFALHGFQVNYDVYRRKFEEADVFMYFVSADVEKLVAYREEYQFELKDLTQMMRVDAFIQQNKWQFLPELTESSYEQLIKRSSKQLLIVVNATEEIQKVVEVNELNKVYPQLNNFNLVKADREFTQKITRKLIGNKTTMVFFNGKNPRKLKLFTKEIENEDDFLLQALRFKPEKLSIIDLDDIEKMKKNPKKTSQNEVHTTNIKESEETIIVEKQEEQNDANQTQLPQVDKTTNNEGKDEL</sequence>
<dbReference type="PROSITE" id="PS00194">
    <property type="entry name" value="THIOREDOXIN_1"/>
    <property type="match status" value="1"/>
</dbReference>
<evidence type="ECO:0000313" key="5">
    <source>
        <dbReference type="EMBL" id="JAP93234.1"/>
    </source>
</evidence>
<organism evidence="5">
    <name type="scientific">Trepomonas sp. PC1</name>
    <dbReference type="NCBI Taxonomy" id="1076344"/>
    <lineage>
        <taxon>Eukaryota</taxon>
        <taxon>Metamonada</taxon>
        <taxon>Diplomonadida</taxon>
        <taxon>Hexamitidae</taxon>
        <taxon>Hexamitinae</taxon>
        <taxon>Trepomonas</taxon>
    </lineage>
</organism>
<dbReference type="Gene3D" id="3.40.30.10">
    <property type="entry name" value="Glutaredoxin"/>
    <property type="match status" value="1"/>
</dbReference>
<dbReference type="InterPro" id="IPR051063">
    <property type="entry name" value="PDI"/>
</dbReference>
<proteinExistence type="inferred from homology"/>
<keyword evidence="2" id="KW-0732">Signal</keyword>
<dbReference type="Pfam" id="PF00085">
    <property type="entry name" value="Thioredoxin"/>
    <property type="match status" value="1"/>
</dbReference>
<accession>A0A146KBD0</accession>